<reference evidence="1 2" key="1">
    <citation type="submission" date="2017-11" db="EMBL/GenBank/DDBJ databases">
        <title>Draft genome of Arthrobacter agilis strain UMCV2, a plant growth-promoting rhizobacterium and biocontrol capacity of phytopathogenic fungi.</title>
        <authorList>
            <person name="Martinez-Camara R."/>
            <person name="Santoyo G."/>
            <person name="Moreno-Hagelsieb G."/>
            <person name="Valencia-Cantero E."/>
        </authorList>
    </citation>
    <scope>NUCLEOTIDE SEQUENCE [LARGE SCALE GENOMIC DNA]</scope>
    <source>
        <strain evidence="1 2">UMCV2</strain>
    </source>
</reference>
<protein>
    <submittedName>
        <fullName evidence="1">Uncharacterized protein</fullName>
    </submittedName>
</protein>
<sequence>MPFRSKQTLESWVEEFRTTREGGALITVLVQEGFDGADTGLVTVPLRDDGTEIYMQPVALGDPTWSVTIGMRNAETTLSAAQLHGLAAELLLAASLCQFLQEKSIHHVEEPAEDRDSDH</sequence>
<organism evidence="1 2">
    <name type="scientific">Arthrobacter agilis</name>
    <dbReference type="NCBI Taxonomy" id="37921"/>
    <lineage>
        <taxon>Bacteria</taxon>
        <taxon>Bacillati</taxon>
        <taxon>Actinomycetota</taxon>
        <taxon>Actinomycetes</taxon>
        <taxon>Micrococcales</taxon>
        <taxon>Micrococcaceae</taxon>
        <taxon>Arthrobacter</taxon>
    </lineage>
</organism>
<dbReference type="Proteomes" id="UP000239187">
    <property type="component" value="Chromosome"/>
</dbReference>
<evidence type="ECO:0000313" key="1">
    <source>
        <dbReference type="EMBL" id="AUZ88292.1"/>
    </source>
</evidence>
<dbReference type="RefSeq" id="WP_133081911.1">
    <property type="nucleotide sequence ID" value="NZ_CP024915.1"/>
</dbReference>
<dbReference type="AlphaFoldDB" id="A0A2L0UGD8"/>
<evidence type="ECO:0000313" key="2">
    <source>
        <dbReference type="Proteomes" id="UP000239187"/>
    </source>
</evidence>
<name>A0A2L0UGD8_9MICC</name>
<dbReference type="EMBL" id="CP024915">
    <property type="protein sequence ID" value="AUZ88292.1"/>
    <property type="molecule type" value="Genomic_DNA"/>
</dbReference>
<gene>
    <name evidence="1" type="ORF">CVO76_12090</name>
</gene>
<proteinExistence type="predicted"/>
<accession>A0A2L0UGD8</accession>